<dbReference type="CDD" id="cd04301">
    <property type="entry name" value="NAT_SF"/>
    <property type="match status" value="1"/>
</dbReference>
<dbReference type="InterPro" id="IPR051822">
    <property type="entry name" value="Glycosyl_Hydrolase_84"/>
</dbReference>
<dbReference type="InterPro" id="IPR000182">
    <property type="entry name" value="GNAT_dom"/>
</dbReference>
<evidence type="ECO:0000313" key="2">
    <source>
        <dbReference type="EMBL" id="MFD1048183.1"/>
    </source>
</evidence>
<dbReference type="PANTHER" id="PTHR13170:SF16">
    <property type="entry name" value="PROTEIN O-GLCNACASE"/>
    <property type="match status" value="1"/>
</dbReference>
<dbReference type="GO" id="GO:0016746">
    <property type="term" value="F:acyltransferase activity"/>
    <property type="evidence" value="ECO:0007669"/>
    <property type="project" value="UniProtKB-KW"/>
</dbReference>
<dbReference type="EMBL" id="JBHTIS010001446">
    <property type="protein sequence ID" value="MFD1048183.1"/>
    <property type="molecule type" value="Genomic_DNA"/>
</dbReference>
<accession>A0ABW3MC13</accession>
<feature type="domain" description="N-acetyltransferase" evidence="1">
    <location>
        <begin position="2"/>
        <end position="197"/>
    </location>
</feature>
<sequence length="197" mass="21691">MTTIRNALAADADALYEVCLRTAAGGDDGTDKFDDPLLPGAIFSVPYPIFEPSLAFVAEDEQGVGGYIVGARDTLEFGAVLEREWWPKLREQYPLGVSRGADDQRMVEHIHNPPAPPEVAYPDYPSHLHINLLPRMQGQGLGRKLMDVLFAELRAQGSPGVHLNVWAHNERAVAFYRHLGLGQLHDNGTGFTMGARF</sequence>
<dbReference type="InterPro" id="IPR016181">
    <property type="entry name" value="Acyl_CoA_acyltransferase"/>
</dbReference>
<name>A0ABW3MC13_9PSEU</name>
<dbReference type="EC" id="2.3.1.-" evidence="2"/>
<protein>
    <submittedName>
        <fullName evidence="2">GNAT family N-acetyltransferase</fullName>
        <ecNumber evidence="2">2.3.1.-</ecNumber>
    </submittedName>
</protein>
<reference evidence="3" key="1">
    <citation type="journal article" date="2019" name="Int. J. Syst. Evol. Microbiol.">
        <title>The Global Catalogue of Microorganisms (GCM) 10K type strain sequencing project: providing services to taxonomists for standard genome sequencing and annotation.</title>
        <authorList>
            <consortium name="The Broad Institute Genomics Platform"/>
            <consortium name="The Broad Institute Genome Sequencing Center for Infectious Disease"/>
            <person name="Wu L."/>
            <person name="Ma J."/>
        </authorList>
    </citation>
    <scope>NUCLEOTIDE SEQUENCE [LARGE SCALE GENOMIC DNA]</scope>
    <source>
        <strain evidence="3">JCM 31486</strain>
    </source>
</reference>
<evidence type="ECO:0000313" key="3">
    <source>
        <dbReference type="Proteomes" id="UP001597045"/>
    </source>
</evidence>
<keyword evidence="3" id="KW-1185">Reference proteome</keyword>
<dbReference type="Proteomes" id="UP001597045">
    <property type="component" value="Unassembled WGS sequence"/>
</dbReference>
<dbReference type="PANTHER" id="PTHR13170">
    <property type="entry name" value="O-GLCNACASE"/>
    <property type="match status" value="1"/>
</dbReference>
<gene>
    <name evidence="2" type="ORF">ACFQ1S_22905</name>
</gene>
<dbReference type="PROSITE" id="PS51186">
    <property type="entry name" value="GNAT"/>
    <property type="match status" value="1"/>
</dbReference>
<keyword evidence="2" id="KW-0808">Transferase</keyword>
<dbReference type="Gene3D" id="3.40.630.30">
    <property type="match status" value="1"/>
</dbReference>
<evidence type="ECO:0000259" key="1">
    <source>
        <dbReference type="PROSITE" id="PS51186"/>
    </source>
</evidence>
<comment type="caution">
    <text evidence="2">The sequence shown here is derived from an EMBL/GenBank/DDBJ whole genome shotgun (WGS) entry which is preliminary data.</text>
</comment>
<dbReference type="Pfam" id="PF00583">
    <property type="entry name" value="Acetyltransf_1"/>
    <property type="match status" value="1"/>
</dbReference>
<proteinExistence type="predicted"/>
<organism evidence="2 3">
    <name type="scientific">Kibdelosporangium lantanae</name>
    <dbReference type="NCBI Taxonomy" id="1497396"/>
    <lineage>
        <taxon>Bacteria</taxon>
        <taxon>Bacillati</taxon>
        <taxon>Actinomycetota</taxon>
        <taxon>Actinomycetes</taxon>
        <taxon>Pseudonocardiales</taxon>
        <taxon>Pseudonocardiaceae</taxon>
        <taxon>Kibdelosporangium</taxon>
    </lineage>
</organism>
<keyword evidence="2" id="KW-0012">Acyltransferase</keyword>
<dbReference type="SUPFAM" id="SSF55729">
    <property type="entry name" value="Acyl-CoA N-acyltransferases (Nat)"/>
    <property type="match status" value="1"/>
</dbReference>